<dbReference type="AlphaFoldDB" id="A0AAE1A2B3"/>
<gene>
    <name evidence="1" type="ORF">RRG08_054197</name>
</gene>
<comment type="caution">
    <text evidence="1">The sequence shown here is derived from an EMBL/GenBank/DDBJ whole genome shotgun (WGS) entry which is preliminary data.</text>
</comment>
<accession>A0AAE1A2B3</accession>
<evidence type="ECO:0000313" key="2">
    <source>
        <dbReference type="Proteomes" id="UP001283361"/>
    </source>
</evidence>
<keyword evidence="2" id="KW-1185">Reference proteome</keyword>
<protein>
    <submittedName>
        <fullName evidence="1">Uncharacterized protein</fullName>
    </submittedName>
</protein>
<name>A0AAE1A2B3_9GAST</name>
<proteinExistence type="predicted"/>
<sequence>MVLTQIAEEHQSVGERYGAYEGFPLLLVQQMVAVLAPGRRGVMVEDDFKLLKPALNCFSLTGGLTIS</sequence>
<dbReference type="EMBL" id="JAWDGP010002797">
    <property type="protein sequence ID" value="KAK3779944.1"/>
    <property type="molecule type" value="Genomic_DNA"/>
</dbReference>
<organism evidence="1 2">
    <name type="scientific">Elysia crispata</name>
    <name type="common">lettuce slug</name>
    <dbReference type="NCBI Taxonomy" id="231223"/>
    <lineage>
        <taxon>Eukaryota</taxon>
        <taxon>Metazoa</taxon>
        <taxon>Spiralia</taxon>
        <taxon>Lophotrochozoa</taxon>
        <taxon>Mollusca</taxon>
        <taxon>Gastropoda</taxon>
        <taxon>Heterobranchia</taxon>
        <taxon>Euthyneura</taxon>
        <taxon>Panpulmonata</taxon>
        <taxon>Sacoglossa</taxon>
        <taxon>Placobranchoidea</taxon>
        <taxon>Plakobranchidae</taxon>
        <taxon>Elysia</taxon>
    </lineage>
</organism>
<reference evidence="1" key="1">
    <citation type="journal article" date="2023" name="G3 (Bethesda)">
        <title>A reference genome for the long-term kleptoplast-retaining sea slug Elysia crispata morphotype clarki.</title>
        <authorList>
            <person name="Eastman K.E."/>
            <person name="Pendleton A.L."/>
            <person name="Shaikh M.A."/>
            <person name="Suttiyut T."/>
            <person name="Ogas R."/>
            <person name="Tomko P."/>
            <person name="Gavelis G."/>
            <person name="Widhalm J.R."/>
            <person name="Wisecaver J.H."/>
        </authorList>
    </citation>
    <scope>NUCLEOTIDE SEQUENCE</scope>
    <source>
        <strain evidence="1">ECLA1</strain>
    </source>
</reference>
<evidence type="ECO:0000313" key="1">
    <source>
        <dbReference type="EMBL" id="KAK3779944.1"/>
    </source>
</evidence>
<dbReference type="Proteomes" id="UP001283361">
    <property type="component" value="Unassembled WGS sequence"/>
</dbReference>